<reference evidence="1" key="1">
    <citation type="submission" date="2018-05" db="EMBL/GenBank/DDBJ databases">
        <authorList>
            <person name="Lanie J.A."/>
            <person name="Ng W.-L."/>
            <person name="Kazmierczak K.M."/>
            <person name="Andrzejewski T.M."/>
            <person name="Davidsen T.M."/>
            <person name="Wayne K.J."/>
            <person name="Tettelin H."/>
            <person name="Glass J.I."/>
            <person name="Rusch D."/>
            <person name="Podicherti R."/>
            <person name="Tsui H.-C.T."/>
            <person name="Winkler M.E."/>
        </authorList>
    </citation>
    <scope>NUCLEOTIDE SEQUENCE</scope>
</reference>
<name>A0A382PIE4_9ZZZZ</name>
<accession>A0A382PIE4</accession>
<protein>
    <submittedName>
        <fullName evidence="1">Uncharacterized protein</fullName>
    </submittedName>
</protein>
<dbReference type="AlphaFoldDB" id="A0A382PIE4"/>
<organism evidence="1">
    <name type="scientific">marine metagenome</name>
    <dbReference type="NCBI Taxonomy" id="408172"/>
    <lineage>
        <taxon>unclassified sequences</taxon>
        <taxon>metagenomes</taxon>
        <taxon>ecological metagenomes</taxon>
    </lineage>
</organism>
<proteinExistence type="predicted"/>
<gene>
    <name evidence="1" type="ORF">METZ01_LOCUS326018</name>
</gene>
<dbReference type="EMBL" id="UINC01107637">
    <property type="protein sequence ID" value="SVC73164.1"/>
    <property type="molecule type" value="Genomic_DNA"/>
</dbReference>
<sequence>MNLQGKKAKVTKTITSVNGALHEGEIILVERRENGNWRCRDNMGRIFYLEESNLKIIKK</sequence>
<evidence type="ECO:0000313" key="1">
    <source>
        <dbReference type="EMBL" id="SVC73164.1"/>
    </source>
</evidence>